<dbReference type="EMBL" id="KE124799">
    <property type="protein sequence ID" value="EPB79128.1"/>
    <property type="molecule type" value="Genomic_DNA"/>
</dbReference>
<name>A0A0D6M6K6_9BILA</name>
<accession>A0A0D6M6K6</accession>
<organism evidence="1 2">
    <name type="scientific">Ancylostoma ceylanicum</name>
    <dbReference type="NCBI Taxonomy" id="53326"/>
    <lineage>
        <taxon>Eukaryota</taxon>
        <taxon>Metazoa</taxon>
        <taxon>Ecdysozoa</taxon>
        <taxon>Nematoda</taxon>
        <taxon>Chromadorea</taxon>
        <taxon>Rhabditida</taxon>
        <taxon>Rhabditina</taxon>
        <taxon>Rhabditomorpha</taxon>
        <taxon>Strongyloidea</taxon>
        <taxon>Ancylostomatidae</taxon>
        <taxon>Ancylostomatinae</taxon>
        <taxon>Ancylostoma</taxon>
    </lineage>
</organism>
<reference evidence="1 2" key="1">
    <citation type="submission" date="2013-05" db="EMBL/GenBank/DDBJ databases">
        <title>Draft genome of the parasitic nematode Anyclostoma ceylanicum.</title>
        <authorList>
            <person name="Mitreva M."/>
        </authorList>
    </citation>
    <scope>NUCLEOTIDE SEQUENCE [LARGE SCALE GENOMIC DNA]</scope>
</reference>
<dbReference type="Proteomes" id="UP000054495">
    <property type="component" value="Unassembled WGS sequence"/>
</dbReference>
<protein>
    <submittedName>
        <fullName evidence="1">Uncharacterized protein</fullName>
    </submittedName>
</protein>
<evidence type="ECO:0000313" key="1">
    <source>
        <dbReference type="EMBL" id="EPB79128.1"/>
    </source>
</evidence>
<proteinExistence type="predicted"/>
<evidence type="ECO:0000313" key="2">
    <source>
        <dbReference type="Proteomes" id="UP000054495"/>
    </source>
</evidence>
<sequence length="171" mass="19409">MLTFHFFQKKGSMSPFQEEKLRRAQEGRKQSLWQRVYKVAREQAQQRKNSCASAKVNGVTPSPDVQRLQVPKKSCTINTDVTCITDPCETSGLVEFSNMSDEENSSFPDIDYTAPPPPVTKFQSLHKMSTCASLDSMIRNVDTVGINCIGMYYWWTAREQSVVLQSQNNTI</sequence>
<gene>
    <name evidence="1" type="ORF">ANCCEY_01767</name>
</gene>
<keyword evidence="2" id="KW-1185">Reference proteome</keyword>
<dbReference type="AlphaFoldDB" id="A0A0D6M6K6"/>